<dbReference type="AlphaFoldDB" id="A0A1J0VHD9"/>
<feature type="signal peptide" evidence="1">
    <location>
        <begin position="1"/>
        <end position="19"/>
    </location>
</feature>
<dbReference type="EMBL" id="CP018139">
    <property type="protein sequence ID" value="APE31426.1"/>
    <property type="molecule type" value="Genomic_DNA"/>
</dbReference>
<accession>A0A1J0VHD9</accession>
<evidence type="ECO:0000256" key="1">
    <source>
        <dbReference type="SAM" id="SignalP"/>
    </source>
</evidence>
<organism evidence="2 3">
    <name type="scientific">Halomonas aestuarii</name>
    <dbReference type="NCBI Taxonomy" id="1897729"/>
    <lineage>
        <taxon>Bacteria</taxon>
        <taxon>Pseudomonadati</taxon>
        <taxon>Pseudomonadota</taxon>
        <taxon>Gammaproteobacteria</taxon>
        <taxon>Oceanospirillales</taxon>
        <taxon>Halomonadaceae</taxon>
        <taxon>Halomonas</taxon>
    </lineage>
</organism>
<dbReference type="Proteomes" id="UP000181985">
    <property type="component" value="Chromosome"/>
</dbReference>
<name>A0A1J0VHD9_9GAMM</name>
<dbReference type="KEGG" id="hsi:BOX17_10990"/>
<dbReference type="PROSITE" id="PS51257">
    <property type="entry name" value="PROKAR_LIPOPROTEIN"/>
    <property type="match status" value="1"/>
</dbReference>
<protein>
    <submittedName>
        <fullName evidence="2">Lipoprotein, NlpB</fullName>
    </submittedName>
</protein>
<sequence length="323" mass="35557">MNSALKGMPLVAVIALAMAGCARDGFYHDRNLDYAEAEESAPLVLPDARNANRYRDAMPVPEVSGTRPAEDGVVEAPLPQALSPGRAREPGYVERREIGSDAWLVVGADPAAIWPELERFVQRRGLDVTARDPGRGLLETEEARFRVRQGLRSGDSEILCERGGATDTGCLTALERHFQALSASSSVASLTAQRPERLDRARFEQRGDDWRVILPFGVDRVWAELSHQLEIDFAIEGRRELLDRDPSGHAFLVDYLTLSEREQGLLSSLASLDLGDEPRRVRLALEALGPEETVLRATGVGEAGELSDQDQRELLERVAGLLR</sequence>
<feature type="chain" id="PRO_5011117795" evidence="1">
    <location>
        <begin position="20"/>
        <end position="323"/>
    </location>
</feature>
<dbReference type="RefSeq" id="WP_071944540.1">
    <property type="nucleotide sequence ID" value="NZ_CP018139.1"/>
</dbReference>
<gene>
    <name evidence="2" type="ORF">BOX17_10990</name>
</gene>
<evidence type="ECO:0000313" key="3">
    <source>
        <dbReference type="Proteomes" id="UP000181985"/>
    </source>
</evidence>
<keyword evidence="1" id="KW-0732">Signal</keyword>
<keyword evidence="3" id="KW-1185">Reference proteome</keyword>
<keyword evidence="2" id="KW-0449">Lipoprotein</keyword>
<reference evidence="3" key="1">
    <citation type="submission" date="2016-11" db="EMBL/GenBank/DDBJ databases">
        <title>Halolamina sediminis sp. nov., an extremely halophilic archaeon isolated from solar salt.</title>
        <authorList>
            <person name="Koh H.-W."/>
            <person name="Rani S."/>
            <person name="Park S.-J."/>
        </authorList>
    </citation>
    <scope>NUCLEOTIDE SEQUENCE [LARGE SCALE GENOMIC DNA]</scope>
    <source>
        <strain evidence="3">Hb3</strain>
    </source>
</reference>
<evidence type="ECO:0000313" key="2">
    <source>
        <dbReference type="EMBL" id="APE31426.1"/>
    </source>
</evidence>
<proteinExistence type="predicted"/>